<sequence>MNAPVRLDDLIEYVKTQSGTPLEQLSAASELAAHVGEVADHLIGHFVDQARRAGASWSDIGANMGVSKQAVQKKHTPKEPGSFTRYTARAKSTITAASADARQGGAAEVTDTHVMIALLADPQSLAGHAIAAQKLDVAALTAELRERLPENPETPPEHMPFGKSAVKVFELSLREALRQGHNYVGTEHMLLAMLREDPNAYPIDLAAAEKWILDELATVWGQ</sequence>
<gene>
    <name evidence="3" type="ORF">Afil01_21270</name>
</gene>
<dbReference type="InterPro" id="IPR004176">
    <property type="entry name" value="Clp_R_N"/>
</dbReference>
<name>A0A9W6SHP2_9ACTN</name>
<comment type="caution">
    <text evidence="3">The sequence shown here is derived from an EMBL/GenBank/DDBJ whole genome shotgun (WGS) entry which is preliminary data.</text>
</comment>
<organism evidence="3 4">
    <name type="scientific">Actinorhabdospora filicis</name>
    <dbReference type="NCBI Taxonomy" id="1785913"/>
    <lineage>
        <taxon>Bacteria</taxon>
        <taxon>Bacillati</taxon>
        <taxon>Actinomycetota</taxon>
        <taxon>Actinomycetes</taxon>
        <taxon>Micromonosporales</taxon>
        <taxon>Micromonosporaceae</taxon>
        <taxon>Actinorhabdospora</taxon>
    </lineage>
</organism>
<keyword evidence="4" id="KW-1185">Reference proteome</keyword>
<protein>
    <recommendedName>
        <fullName evidence="2">Clp R domain-containing protein</fullName>
    </recommendedName>
</protein>
<evidence type="ECO:0000256" key="1">
    <source>
        <dbReference type="PROSITE-ProRule" id="PRU01251"/>
    </source>
</evidence>
<reference evidence="3" key="1">
    <citation type="submission" date="2023-03" db="EMBL/GenBank/DDBJ databases">
        <title>Actinorhabdospora filicis NBRC 111898.</title>
        <authorList>
            <person name="Ichikawa N."/>
            <person name="Sato H."/>
            <person name="Tonouchi N."/>
        </authorList>
    </citation>
    <scope>NUCLEOTIDE SEQUENCE</scope>
    <source>
        <strain evidence="3">NBRC 111898</strain>
    </source>
</reference>
<evidence type="ECO:0000259" key="2">
    <source>
        <dbReference type="PROSITE" id="PS51903"/>
    </source>
</evidence>
<dbReference type="Pfam" id="PF02861">
    <property type="entry name" value="Clp_N"/>
    <property type="match status" value="1"/>
</dbReference>
<dbReference type="Proteomes" id="UP001165079">
    <property type="component" value="Unassembled WGS sequence"/>
</dbReference>
<proteinExistence type="predicted"/>
<dbReference type="RefSeq" id="WP_285662443.1">
    <property type="nucleotide sequence ID" value="NZ_BSTX01000001.1"/>
</dbReference>
<evidence type="ECO:0000313" key="3">
    <source>
        <dbReference type="EMBL" id="GLZ77320.1"/>
    </source>
</evidence>
<dbReference type="SUPFAM" id="SSF81923">
    <property type="entry name" value="Double Clp-N motif"/>
    <property type="match status" value="1"/>
</dbReference>
<accession>A0A9W6SHP2</accession>
<dbReference type="InterPro" id="IPR036628">
    <property type="entry name" value="Clp_N_dom_sf"/>
</dbReference>
<dbReference type="AlphaFoldDB" id="A0A9W6SHP2"/>
<evidence type="ECO:0000313" key="4">
    <source>
        <dbReference type="Proteomes" id="UP001165079"/>
    </source>
</evidence>
<dbReference type="PROSITE" id="PS51903">
    <property type="entry name" value="CLP_R"/>
    <property type="match status" value="1"/>
</dbReference>
<feature type="domain" description="Clp R" evidence="2">
    <location>
        <begin position="83"/>
        <end position="222"/>
    </location>
</feature>
<dbReference type="EMBL" id="BSTX01000001">
    <property type="protein sequence ID" value="GLZ77320.1"/>
    <property type="molecule type" value="Genomic_DNA"/>
</dbReference>
<keyword evidence="1" id="KW-0677">Repeat</keyword>
<dbReference type="Gene3D" id="1.10.1780.10">
    <property type="entry name" value="Clp, N-terminal domain"/>
    <property type="match status" value="1"/>
</dbReference>